<evidence type="ECO:0008006" key="3">
    <source>
        <dbReference type="Google" id="ProtNLM"/>
    </source>
</evidence>
<proteinExistence type="predicted"/>
<evidence type="ECO:0000313" key="1">
    <source>
        <dbReference type="EMBL" id="MBP1970011.1"/>
    </source>
</evidence>
<accession>A0ABS4II56</accession>
<dbReference type="EMBL" id="JAGGKX010000009">
    <property type="protein sequence ID" value="MBP1970011.1"/>
    <property type="molecule type" value="Genomic_DNA"/>
</dbReference>
<dbReference type="Proteomes" id="UP001519345">
    <property type="component" value="Unassembled WGS sequence"/>
</dbReference>
<organism evidence="1 2">
    <name type="scientific">Virgibacillus natechei</name>
    <dbReference type="NCBI Taxonomy" id="1216297"/>
    <lineage>
        <taxon>Bacteria</taxon>
        <taxon>Bacillati</taxon>
        <taxon>Bacillota</taxon>
        <taxon>Bacilli</taxon>
        <taxon>Bacillales</taxon>
        <taxon>Bacillaceae</taxon>
        <taxon>Virgibacillus</taxon>
    </lineage>
</organism>
<keyword evidence="2" id="KW-1185">Reference proteome</keyword>
<protein>
    <recommendedName>
        <fullName evidence="3">Thiamine biosynthesis protein ThiS</fullName>
    </recommendedName>
</protein>
<dbReference type="RefSeq" id="WP_209463168.1">
    <property type="nucleotide sequence ID" value="NZ_CP110224.1"/>
</dbReference>
<comment type="caution">
    <text evidence="1">The sequence shown here is derived from an EMBL/GenBank/DDBJ whole genome shotgun (WGS) entry which is preliminary data.</text>
</comment>
<evidence type="ECO:0000313" key="2">
    <source>
        <dbReference type="Proteomes" id="UP001519345"/>
    </source>
</evidence>
<sequence>MIELKDGYKLSSPEVKQAIDELLQEKSCELAIVLERGEAKTLRNEKTVNVEDLMRGPIKGG</sequence>
<name>A0ABS4II56_9BACI</name>
<reference evidence="1 2" key="1">
    <citation type="submission" date="2021-03" db="EMBL/GenBank/DDBJ databases">
        <title>Genomic Encyclopedia of Type Strains, Phase IV (KMG-IV): sequencing the most valuable type-strain genomes for metagenomic binning, comparative biology and taxonomic classification.</title>
        <authorList>
            <person name="Goeker M."/>
        </authorList>
    </citation>
    <scope>NUCLEOTIDE SEQUENCE [LARGE SCALE GENOMIC DNA]</scope>
    <source>
        <strain evidence="1 2">DSM 25609</strain>
    </source>
</reference>
<gene>
    <name evidence="1" type="ORF">J2Z83_002119</name>
</gene>